<reference evidence="1 2" key="1">
    <citation type="journal article" date="2019" name="Sci. Rep.">
        <title>Orb-weaving spider Araneus ventricosus genome elucidates the spidroin gene catalogue.</title>
        <authorList>
            <person name="Kono N."/>
            <person name="Nakamura H."/>
            <person name="Ohtoshi R."/>
            <person name="Moran D.A.P."/>
            <person name="Shinohara A."/>
            <person name="Yoshida Y."/>
            <person name="Fujiwara M."/>
            <person name="Mori M."/>
            <person name="Tomita M."/>
            <person name="Arakawa K."/>
        </authorList>
    </citation>
    <scope>NUCLEOTIDE SEQUENCE [LARGE SCALE GENOMIC DNA]</scope>
</reference>
<sequence length="491" mass="57060">MKLGDQNKPWALHKVCCICVEELRQWIQGEKQTFRFGISMVWREPKNHSDNCYLCTCNVKGFNLKNKKQISYPNIPSAIRPVPHGPGTPVPSPPDTVENIFYSNTESECEIDDDVDKDSAEVLGPRLKEKNFLAPGTSFSWFRNREQEFIPLSSQAGALVYCRDIPGLMASFKVQYKPGEWRLFIDSSERSLKAVLLLNGNEHASVPVGHSVHMKEFYENLDFILNKLSYSDHKWAVCCDLKVISMLLGQQKGYTKFPCFLCGWDSRDRKQHYIKKEWPIRKTIDRRVKNIQRENLVDPKKVLLPPLRIKLGLTIQFVKVLPKEGKCFKYLCDQFPCLSEAKLKECVFVGPDIRKMLKGENFESKRETNERKAWKSFKLVITSSLGNKKDPNYKSIVEETIKNVKILGCSMLKVHFLDSHLDYFPGNLGAVSVGQGERFHQDIKEMERRYQGKWNVSMRADYCWMLQRDNPCKVHKRKSDKRTFDVKKKHY</sequence>
<evidence type="ECO:0000313" key="1">
    <source>
        <dbReference type="EMBL" id="GBM32839.1"/>
    </source>
</evidence>
<dbReference type="OrthoDB" id="8063408at2759"/>
<protein>
    <submittedName>
        <fullName evidence="1">Uncharacterized protein</fullName>
    </submittedName>
</protein>
<dbReference type="Proteomes" id="UP000499080">
    <property type="component" value="Unassembled WGS sequence"/>
</dbReference>
<name>A0A4Y2EX18_ARAVE</name>
<dbReference type="AlphaFoldDB" id="A0A4Y2EX18"/>
<dbReference type="PANTHER" id="PTHR46114:SF1">
    <property type="entry name" value="ZAD DOMAIN-CONTAINING PROTEIN"/>
    <property type="match status" value="1"/>
</dbReference>
<accession>A0A4Y2EX18</accession>
<dbReference type="EMBL" id="BGPR01000718">
    <property type="protein sequence ID" value="GBM32839.1"/>
    <property type="molecule type" value="Genomic_DNA"/>
</dbReference>
<gene>
    <name evidence="1" type="ORF">AVEN_216542_1</name>
</gene>
<organism evidence="1 2">
    <name type="scientific">Araneus ventricosus</name>
    <name type="common">Orbweaver spider</name>
    <name type="synonym">Epeira ventricosa</name>
    <dbReference type="NCBI Taxonomy" id="182803"/>
    <lineage>
        <taxon>Eukaryota</taxon>
        <taxon>Metazoa</taxon>
        <taxon>Ecdysozoa</taxon>
        <taxon>Arthropoda</taxon>
        <taxon>Chelicerata</taxon>
        <taxon>Arachnida</taxon>
        <taxon>Araneae</taxon>
        <taxon>Araneomorphae</taxon>
        <taxon>Entelegynae</taxon>
        <taxon>Araneoidea</taxon>
        <taxon>Araneidae</taxon>
        <taxon>Araneus</taxon>
    </lineage>
</organism>
<evidence type="ECO:0000313" key="2">
    <source>
        <dbReference type="Proteomes" id="UP000499080"/>
    </source>
</evidence>
<keyword evidence="2" id="KW-1185">Reference proteome</keyword>
<dbReference type="PANTHER" id="PTHR46114">
    <property type="entry name" value="APPLE DOMAIN-CONTAINING PROTEIN"/>
    <property type="match status" value="1"/>
</dbReference>
<comment type="caution">
    <text evidence="1">The sequence shown here is derived from an EMBL/GenBank/DDBJ whole genome shotgun (WGS) entry which is preliminary data.</text>
</comment>
<proteinExistence type="predicted"/>